<dbReference type="OrthoDB" id="9806149at2"/>
<dbReference type="InterPro" id="IPR027417">
    <property type="entry name" value="P-loop_NTPase"/>
</dbReference>
<name>A0A5B8I9P9_9RHOB</name>
<reference evidence="5 6" key="1">
    <citation type="submission" date="2019-07" db="EMBL/GenBank/DDBJ databases">
        <title>Litoreibacter alkalisoli sp. nov., isolated from saline-alkaline soil.</title>
        <authorList>
            <person name="Wang S."/>
            <person name="Xu L."/>
            <person name="Xing Y.-T."/>
            <person name="Sun J.-Q."/>
        </authorList>
    </citation>
    <scope>NUCLEOTIDE SEQUENCE [LARGE SCALE GENOMIC DNA]</scope>
    <source>
        <strain evidence="5 6">LN3S51</strain>
        <plasmid evidence="5 6">unnamed1</plasmid>
    </source>
</reference>
<sequence length="252" mass="26556">MSRDAILITEGLEKQFGGVVAARDISVAMYPGETLAVIGANGAGKTTFVNMVTGYLKPSAGTIRFRGRDITGMSPRDTARSGIRRSFQISQIFPQLTTLENVIIADIAAAESGGALSAPALTGERMDAARAILARFALDGFADSIVGTLPQGVKKQLDIAMAAVGDPAVILLDEPTSGVSVDEKIGMMETALAPLKDGETTLLFIEHDMDIVRRFAARTVAFYEGTILADGPTGEVLQNDKVRQYVIGGAHA</sequence>
<dbReference type="PANTHER" id="PTHR45772:SF3">
    <property type="entry name" value="ABC TRANSPORTER ATP-BINDING PROTEIN"/>
    <property type="match status" value="1"/>
</dbReference>
<dbReference type="Gene3D" id="3.40.50.300">
    <property type="entry name" value="P-loop containing nucleotide triphosphate hydrolases"/>
    <property type="match status" value="1"/>
</dbReference>
<dbReference type="GO" id="GO:0005524">
    <property type="term" value="F:ATP binding"/>
    <property type="evidence" value="ECO:0007669"/>
    <property type="project" value="UniProtKB-KW"/>
</dbReference>
<dbReference type="Pfam" id="PF00005">
    <property type="entry name" value="ABC_tran"/>
    <property type="match status" value="1"/>
</dbReference>
<dbReference type="SUPFAM" id="SSF52540">
    <property type="entry name" value="P-loop containing nucleoside triphosphate hydrolases"/>
    <property type="match status" value="1"/>
</dbReference>
<keyword evidence="2" id="KW-0547">Nucleotide-binding</keyword>
<protein>
    <submittedName>
        <fullName evidence="5">ABC transporter ATP-binding protein</fullName>
    </submittedName>
</protein>
<evidence type="ECO:0000256" key="2">
    <source>
        <dbReference type="ARBA" id="ARBA00022741"/>
    </source>
</evidence>
<dbReference type="SMART" id="SM00382">
    <property type="entry name" value="AAA"/>
    <property type="match status" value="1"/>
</dbReference>
<dbReference type="PANTHER" id="PTHR45772">
    <property type="entry name" value="CONSERVED COMPONENT OF ABC TRANSPORTER FOR NATURAL AMINO ACIDS-RELATED"/>
    <property type="match status" value="1"/>
</dbReference>
<keyword evidence="3 5" id="KW-0067">ATP-binding</keyword>
<keyword evidence="5" id="KW-0614">Plasmid</keyword>
<proteinExistence type="predicted"/>
<dbReference type="AlphaFoldDB" id="A0A5B8I9P9"/>
<evidence type="ECO:0000256" key="1">
    <source>
        <dbReference type="ARBA" id="ARBA00022448"/>
    </source>
</evidence>
<accession>A0A5B8I9P9</accession>
<gene>
    <name evidence="5" type="ORF">FPZ52_13445</name>
</gene>
<evidence type="ECO:0000256" key="3">
    <source>
        <dbReference type="ARBA" id="ARBA00022840"/>
    </source>
</evidence>
<evidence type="ECO:0000313" key="5">
    <source>
        <dbReference type="EMBL" id="QDY70679.1"/>
    </source>
</evidence>
<dbReference type="EMBL" id="CP042262">
    <property type="protein sequence ID" value="QDY70679.1"/>
    <property type="molecule type" value="Genomic_DNA"/>
</dbReference>
<dbReference type="KEGG" id="lit:FPZ52_13445"/>
<keyword evidence="1" id="KW-0813">Transport</keyword>
<dbReference type="GO" id="GO:0016887">
    <property type="term" value="F:ATP hydrolysis activity"/>
    <property type="evidence" value="ECO:0007669"/>
    <property type="project" value="InterPro"/>
</dbReference>
<dbReference type="Proteomes" id="UP000318483">
    <property type="component" value="Plasmid unnamed1"/>
</dbReference>
<keyword evidence="6" id="KW-1185">Reference proteome</keyword>
<dbReference type="GO" id="GO:0005886">
    <property type="term" value="C:plasma membrane"/>
    <property type="evidence" value="ECO:0007669"/>
    <property type="project" value="TreeGrafter"/>
</dbReference>
<dbReference type="PROSITE" id="PS50893">
    <property type="entry name" value="ABC_TRANSPORTER_2"/>
    <property type="match status" value="1"/>
</dbReference>
<dbReference type="RefSeq" id="WP_146366095.1">
    <property type="nucleotide sequence ID" value="NZ_CP042262.1"/>
</dbReference>
<geneLocation type="plasmid" evidence="5 6">
    <name>unnamed1</name>
</geneLocation>
<dbReference type="InterPro" id="IPR003593">
    <property type="entry name" value="AAA+_ATPase"/>
</dbReference>
<dbReference type="CDD" id="cd03219">
    <property type="entry name" value="ABC_Mj1267_LivG_branched"/>
    <property type="match status" value="1"/>
</dbReference>
<evidence type="ECO:0000313" key="6">
    <source>
        <dbReference type="Proteomes" id="UP000318483"/>
    </source>
</evidence>
<organism evidence="5 6">
    <name type="scientific">Qingshengfaniella alkalisoli</name>
    <dbReference type="NCBI Taxonomy" id="2599296"/>
    <lineage>
        <taxon>Bacteria</taxon>
        <taxon>Pseudomonadati</taxon>
        <taxon>Pseudomonadota</taxon>
        <taxon>Alphaproteobacteria</taxon>
        <taxon>Rhodobacterales</taxon>
        <taxon>Paracoccaceae</taxon>
        <taxon>Qingshengfaniella</taxon>
    </lineage>
</organism>
<feature type="domain" description="ABC transporter" evidence="4">
    <location>
        <begin position="7"/>
        <end position="249"/>
    </location>
</feature>
<dbReference type="InterPro" id="IPR003439">
    <property type="entry name" value="ABC_transporter-like_ATP-bd"/>
</dbReference>
<evidence type="ECO:0000259" key="4">
    <source>
        <dbReference type="PROSITE" id="PS50893"/>
    </source>
</evidence>
<dbReference type="InterPro" id="IPR051120">
    <property type="entry name" value="ABC_AA/LPS_Transport"/>
</dbReference>